<accession>A0A1A9I0L9</accession>
<evidence type="ECO:0000256" key="6">
    <source>
        <dbReference type="HAMAP-Rule" id="MF_01974"/>
    </source>
</evidence>
<evidence type="ECO:0000256" key="7">
    <source>
        <dbReference type="RuleBase" id="RU003653"/>
    </source>
</evidence>
<dbReference type="AlphaFoldDB" id="A0A1A9I0L9"/>
<sequence length="254" mass="27764">MSITKESELAGMQNAGKAVAHTLKQMMDYARPGMSTKELDDYGAKILADFGARSAPYLTYGFPGCTCISINNEFCHGIPSHKRILKEGDLVNIDVSAELNGFWADNGASFVLGQDMHQHQKLVAASKAILKQAIDHIKGGVKIADVGHLMETAAKKQGFMVIKNLGGHGIGRSLHEQPEALLNYKDRFDQRRFKKNSVVAIETFIATHSTYATELNDGWTLVGNKGGYMAQHEHTIMVTGGKPVILTEMNGIFN</sequence>
<dbReference type="GO" id="GO:0004239">
    <property type="term" value="F:initiator methionyl aminopeptidase activity"/>
    <property type="evidence" value="ECO:0007669"/>
    <property type="project" value="UniProtKB-UniRule"/>
</dbReference>
<dbReference type="Gene3D" id="3.90.230.10">
    <property type="entry name" value="Creatinase/methionine aminopeptidase superfamily"/>
    <property type="match status" value="1"/>
</dbReference>
<dbReference type="KEGG" id="nia:A8C56_03860"/>
<dbReference type="OrthoDB" id="9802055at2"/>
<evidence type="ECO:0000256" key="4">
    <source>
        <dbReference type="ARBA" id="ARBA00022723"/>
    </source>
</evidence>
<dbReference type="PANTHER" id="PTHR43330:SF13">
    <property type="entry name" value="METHIONINE AMINOPEPTIDASE 2"/>
    <property type="match status" value="1"/>
</dbReference>
<dbReference type="CDD" id="cd01086">
    <property type="entry name" value="MetAP1"/>
    <property type="match status" value="1"/>
</dbReference>
<dbReference type="InterPro" id="IPR036005">
    <property type="entry name" value="Creatinase/aminopeptidase-like"/>
</dbReference>
<dbReference type="InterPro" id="IPR002467">
    <property type="entry name" value="Pept_M24A_MAP1"/>
</dbReference>
<reference evidence="9 10" key="1">
    <citation type="submission" date="2016-05" db="EMBL/GenBank/DDBJ databases">
        <title>Niabella ginsenosidivorans BS26 whole genome sequencing.</title>
        <authorList>
            <person name="Im W.T."/>
            <person name="Siddiqi M.Z."/>
        </authorList>
    </citation>
    <scope>NUCLEOTIDE SEQUENCE [LARGE SCALE GENOMIC DNA]</scope>
    <source>
        <strain evidence="9 10">BS26</strain>
    </source>
</reference>
<feature type="binding site" evidence="6">
    <location>
        <position position="76"/>
    </location>
    <ligand>
        <name>substrate</name>
    </ligand>
</feature>
<evidence type="ECO:0000256" key="5">
    <source>
        <dbReference type="ARBA" id="ARBA00022801"/>
    </source>
</evidence>
<evidence type="ECO:0000256" key="3">
    <source>
        <dbReference type="ARBA" id="ARBA00022670"/>
    </source>
</evidence>
<gene>
    <name evidence="6" type="primary">map</name>
    <name evidence="9" type="ORF">A8C56_03860</name>
</gene>
<dbReference type="Proteomes" id="UP000077667">
    <property type="component" value="Chromosome"/>
</dbReference>
<evidence type="ECO:0000313" key="9">
    <source>
        <dbReference type="EMBL" id="ANH80232.1"/>
    </source>
</evidence>
<feature type="binding site" evidence="6">
    <location>
        <position position="175"/>
    </location>
    <ligand>
        <name>substrate</name>
    </ligand>
</feature>
<feature type="binding site" evidence="6">
    <location>
        <position position="233"/>
    </location>
    <ligand>
        <name>a divalent metal cation</name>
        <dbReference type="ChEBI" id="CHEBI:60240"/>
        <label>1</label>
    </ligand>
</feature>
<keyword evidence="3 6" id="KW-0645">Protease</keyword>
<evidence type="ECO:0000256" key="2">
    <source>
        <dbReference type="ARBA" id="ARBA00022438"/>
    </source>
</evidence>
<dbReference type="Pfam" id="PF00557">
    <property type="entry name" value="Peptidase_M24"/>
    <property type="match status" value="1"/>
</dbReference>
<dbReference type="STRING" id="1176587.A8C56_03860"/>
<keyword evidence="5 6" id="KW-0378">Hydrolase</keyword>
<evidence type="ECO:0000256" key="1">
    <source>
        <dbReference type="ARBA" id="ARBA00002521"/>
    </source>
</evidence>
<dbReference type="RefSeq" id="WP_067752294.1">
    <property type="nucleotide sequence ID" value="NZ_CP015772.1"/>
</dbReference>
<feature type="binding site" evidence="6">
    <location>
        <position position="202"/>
    </location>
    <ligand>
        <name>a divalent metal cation</name>
        <dbReference type="ChEBI" id="CHEBI:60240"/>
        <label>2</label>
        <note>catalytic</note>
    </ligand>
</feature>
<dbReference type="GO" id="GO:0070006">
    <property type="term" value="F:metalloaminopeptidase activity"/>
    <property type="evidence" value="ECO:0007669"/>
    <property type="project" value="UniProtKB-UniRule"/>
</dbReference>
<dbReference type="HAMAP" id="MF_01974">
    <property type="entry name" value="MetAP_1"/>
    <property type="match status" value="1"/>
</dbReference>
<proteinExistence type="inferred from homology"/>
<dbReference type="SUPFAM" id="SSF55920">
    <property type="entry name" value="Creatinase/aminopeptidase"/>
    <property type="match status" value="1"/>
</dbReference>
<comment type="subunit">
    <text evidence="6">Monomer.</text>
</comment>
<protein>
    <recommendedName>
        <fullName evidence="6 7">Methionine aminopeptidase</fullName>
        <shortName evidence="6">MAP</shortName>
        <shortName evidence="6">MetAP</shortName>
        <ecNumber evidence="6 7">3.4.11.18</ecNumber>
    </recommendedName>
    <alternativeName>
        <fullName evidence="6">Peptidase M</fullName>
    </alternativeName>
</protein>
<comment type="catalytic activity">
    <reaction evidence="6 7">
        <text>Release of N-terminal amino acids, preferentially methionine, from peptides and arylamides.</text>
        <dbReference type="EC" id="3.4.11.18"/>
    </reaction>
</comment>
<dbReference type="InterPro" id="IPR000994">
    <property type="entry name" value="Pept_M24"/>
</dbReference>
<comment type="cofactor">
    <cofactor evidence="6">
        <name>Co(2+)</name>
        <dbReference type="ChEBI" id="CHEBI:48828"/>
    </cofactor>
    <cofactor evidence="6">
        <name>Zn(2+)</name>
        <dbReference type="ChEBI" id="CHEBI:29105"/>
    </cofactor>
    <cofactor evidence="6">
        <name>Mn(2+)</name>
        <dbReference type="ChEBI" id="CHEBI:29035"/>
    </cofactor>
    <cofactor evidence="6">
        <name>Fe(2+)</name>
        <dbReference type="ChEBI" id="CHEBI:29033"/>
    </cofactor>
    <text evidence="6">Binds 2 divalent metal cations per subunit. Has a high-affinity and a low affinity metal-binding site. The true nature of the physiological cofactor is under debate. The enzyme is active with cobalt, zinc, manganese or divalent iron ions. Most likely, methionine aminopeptidases function as mononuclear Fe(2+)-metalloproteases under physiological conditions, and the catalytically relevant metal-binding site has been assigned to the histidine-containing high-affinity site.</text>
</comment>
<feature type="domain" description="Peptidase M24" evidence="8">
    <location>
        <begin position="11"/>
        <end position="239"/>
    </location>
</feature>
<dbReference type="PANTHER" id="PTHR43330">
    <property type="entry name" value="METHIONINE AMINOPEPTIDASE"/>
    <property type="match status" value="1"/>
</dbReference>
<dbReference type="InterPro" id="IPR001714">
    <property type="entry name" value="Pept_M24_MAP"/>
</dbReference>
<keyword evidence="10" id="KW-1185">Reference proteome</keyword>
<dbReference type="EMBL" id="CP015772">
    <property type="protein sequence ID" value="ANH80232.1"/>
    <property type="molecule type" value="Genomic_DNA"/>
</dbReference>
<comment type="function">
    <text evidence="1 6">Removes the N-terminal methionine from nascent proteins. The N-terminal methionine is often cleaved when the second residue in the primary sequence is small and uncharged (Met-Ala-, Cys, Gly, Pro, Ser, Thr, or Val). Requires deformylation of the N(alpha)-formylated initiator methionine before it can be hydrolyzed.</text>
</comment>
<dbReference type="NCBIfam" id="TIGR00500">
    <property type="entry name" value="met_pdase_I"/>
    <property type="match status" value="1"/>
</dbReference>
<keyword evidence="4 6" id="KW-0479">Metal-binding</keyword>
<organism evidence="9 10">
    <name type="scientific">Niabella ginsenosidivorans</name>
    <dbReference type="NCBI Taxonomy" id="1176587"/>
    <lineage>
        <taxon>Bacteria</taxon>
        <taxon>Pseudomonadati</taxon>
        <taxon>Bacteroidota</taxon>
        <taxon>Chitinophagia</taxon>
        <taxon>Chitinophagales</taxon>
        <taxon>Chitinophagaceae</taxon>
        <taxon>Niabella</taxon>
    </lineage>
</organism>
<name>A0A1A9I0L9_9BACT</name>
<feature type="binding site" evidence="6">
    <location>
        <position position="94"/>
    </location>
    <ligand>
        <name>a divalent metal cation</name>
        <dbReference type="ChEBI" id="CHEBI:60240"/>
        <label>1</label>
    </ligand>
</feature>
<dbReference type="PRINTS" id="PR00599">
    <property type="entry name" value="MAPEPTIDASE"/>
</dbReference>
<comment type="similarity">
    <text evidence="6">Belongs to the peptidase M24A family. Methionine aminopeptidase type 1 subfamily.</text>
</comment>
<feature type="binding site" evidence="6">
    <location>
        <position position="105"/>
    </location>
    <ligand>
        <name>a divalent metal cation</name>
        <dbReference type="ChEBI" id="CHEBI:60240"/>
        <label>1</label>
    </ligand>
</feature>
<feature type="binding site" evidence="6">
    <location>
        <position position="168"/>
    </location>
    <ligand>
        <name>a divalent metal cation</name>
        <dbReference type="ChEBI" id="CHEBI:60240"/>
        <label>2</label>
        <note>catalytic</note>
    </ligand>
</feature>
<keyword evidence="2 6" id="KW-0031">Aminopeptidase</keyword>
<dbReference type="GO" id="GO:0006508">
    <property type="term" value="P:proteolysis"/>
    <property type="evidence" value="ECO:0007669"/>
    <property type="project" value="UniProtKB-KW"/>
</dbReference>
<feature type="binding site" evidence="6">
    <location>
        <position position="233"/>
    </location>
    <ligand>
        <name>a divalent metal cation</name>
        <dbReference type="ChEBI" id="CHEBI:60240"/>
        <label>2</label>
        <note>catalytic</note>
    </ligand>
</feature>
<evidence type="ECO:0000313" key="10">
    <source>
        <dbReference type="Proteomes" id="UP000077667"/>
    </source>
</evidence>
<dbReference type="GO" id="GO:0046872">
    <property type="term" value="F:metal ion binding"/>
    <property type="evidence" value="ECO:0007669"/>
    <property type="project" value="UniProtKB-UniRule"/>
</dbReference>
<evidence type="ECO:0000259" key="8">
    <source>
        <dbReference type="Pfam" id="PF00557"/>
    </source>
</evidence>
<feature type="binding site" evidence="6">
    <location>
        <position position="105"/>
    </location>
    <ligand>
        <name>a divalent metal cation</name>
        <dbReference type="ChEBI" id="CHEBI:60240"/>
        <label>2</label>
        <note>catalytic</note>
    </ligand>
</feature>
<dbReference type="EC" id="3.4.11.18" evidence="6 7"/>